<evidence type="ECO:0000313" key="2">
    <source>
        <dbReference type="Proteomes" id="UP000185003"/>
    </source>
</evidence>
<dbReference type="SUPFAM" id="SSF51206">
    <property type="entry name" value="cAMP-binding domain-like"/>
    <property type="match status" value="1"/>
</dbReference>
<dbReference type="Proteomes" id="UP000185003">
    <property type="component" value="Unassembled WGS sequence"/>
</dbReference>
<keyword evidence="2" id="KW-1185">Reference proteome</keyword>
<gene>
    <name evidence="1" type="ORF">SAMN04488055_4678</name>
</gene>
<organism evidence="1 2">
    <name type="scientific">Chitinophaga niabensis</name>
    <dbReference type="NCBI Taxonomy" id="536979"/>
    <lineage>
        <taxon>Bacteria</taxon>
        <taxon>Pseudomonadati</taxon>
        <taxon>Bacteroidota</taxon>
        <taxon>Chitinophagia</taxon>
        <taxon>Chitinophagales</taxon>
        <taxon>Chitinophagaceae</taxon>
        <taxon>Chitinophaga</taxon>
    </lineage>
</organism>
<name>A0A1N6JY97_9BACT</name>
<dbReference type="OrthoDB" id="792939at2"/>
<proteinExistence type="predicted"/>
<reference evidence="1 2" key="1">
    <citation type="submission" date="2016-11" db="EMBL/GenBank/DDBJ databases">
        <authorList>
            <person name="Jaros S."/>
            <person name="Januszkiewicz K."/>
            <person name="Wedrychowicz H."/>
        </authorList>
    </citation>
    <scope>NUCLEOTIDE SEQUENCE [LARGE SCALE GENOMIC DNA]</scope>
    <source>
        <strain evidence="1 2">DSM 24787</strain>
    </source>
</reference>
<accession>A0A1N6JY97</accession>
<dbReference type="Gene3D" id="2.60.120.10">
    <property type="entry name" value="Jelly Rolls"/>
    <property type="match status" value="1"/>
</dbReference>
<sequence>MKNFDQEEAYPTLFKTFREILPVPLMLVQDFTQRSVAIEFKKNDVITDGGQLSEYSYFIISGLVMCYTAREGTNLVRWIRSENDYAYSMDIFRLRLGYDPNLVGNILIALEDTLVIRIRHEDISWLQDNSVEMGIIVNNFMLGHSTLEQQIPVLYALAPLERYKEMQGKVSFELGRVPDIYLASYLNLTLTELKNVREKIA</sequence>
<evidence type="ECO:0000313" key="1">
    <source>
        <dbReference type="EMBL" id="SIO49233.1"/>
    </source>
</evidence>
<evidence type="ECO:0008006" key="3">
    <source>
        <dbReference type="Google" id="ProtNLM"/>
    </source>
</evidence>
<protein>
    <recommendedName>
        <fullName evidence="3">cAMP-binding domain of CRP or a regulatory subunit of cAMP-dependent protein kinases</fullName>
    </recommendedName>
</protein>
<dbReference type="InterPro" id="IPR018490">
    <property type="entry name" value="cNMP-bd_dom_sf"/>
</dbReference>
<dbReference type="AlphaFoldDB" id="A0A1N6JY97"/>
<dbReference type="RefSeq" id="WP_074241991.1">
    <property type="nucleotide sequence ID" value="NZ_FSRA01000002.1"/>
</dbReference>
<dbReference type="InterPro" id="IPR014710">
    <property type="entry name" value="RmlC-like_jellyroll"/>
</dbReference>
<dbReference type="EMBL" id="FSRA01000002">
    <property type="protein sequence ID" value="SIO49233.1"/>
    <property type="molecule type" value="Genomic_DNA"/>
</dbReference>
<dbReference type="STRING" id="536979.SAMN04488055_4678"/>